<keyword evidence="2" id="KW-1185">Reference proteome</keyword>
<evidence type="ECO:0000313" key="1">
    <source>
        <dbReference type="EMBL" id="KAG9506518.1"/>
    </source>
</evidence>
<dbReference type="EMBL" id="JAHBCI010000001">
    <property type="protein sequence ID" value="KAG9506518.1"/>
    <property type="molecule type" value="Genomic_DNA"/>
</dbReference>
<dbReference type="GeneID" id="68307907"/>
<gene>
    <name evidence="1" type="ORF">J7337_000050</name>
</gene>
<name>A0A9P8DR11_9HYPO</name>
<proteinExistence type="predicted"/>
<dbReference type="RefSeq" id="XP_044685517.1">
    <property type="nucleotide sequence ID" value="XM_044817815.1"/>
</dbReference>
<comment type="caution">
    <text evidence="1">The sequence shown here is derived from an EMBL/GenBank/DDBJ whole genome shotgun (WGS) entry which is preliminary data.</text>
</comment>
<accession>A0A9P8DR11</accession>
<protein>
    <submittedName>
        <fullName evidence="1">Uncharacterized protein</fullName>
    </submittedName>
</protein>
<reference evidence="1" key="1">
    <citation type="journal article" date="2021" name="Mol. Plant Microbe Interact.">
        <title>Telomere to telomere genome assembly of Fusarium musae F31, causal agent of crown rot disease of banana.</title>
        <authorList>
            <person name="Degradi L."/>
            <person name="Tava V."/>
            <person name="Kunova A."/>
            <person name="Cortesi P."/>
            <person name="Saracchi M."/>
            <person name="Pasquali M."/>
        </authorList>
    </citation>
    <scope>NUCLEOTIDE SEQUENCE</scope>
    <source>
        <strain evidence="1">F31</strain>
    </source>
</reference>
<dbReference type="Proteomes" id="UP000827133">
    <property type="component" value="Unassembled WGS sequence"/>
</dbReference>
<dbReference type="KEGG" id="fmu:J7337_000050"/>
<organism evidence="1 2">
    <name type="scientific">Fusarium musae</name>
    <dbReference type="NCBI Taxonomy" id="1042133"/>
    <lineage>
        <taxon>Eukaryota</taxon>
        <taxon>Fungi</taxon>
        <taxon>Dikarya</taxon>
        <taxon>Ascomycota</taxon>
        <taxon>Pezizomycotina</taxon>
        <taxon>Sordariomycetes</taxon>
        <taxon>Hypocreomycetidae</taxon>
        <taxon>Hypocreales</taxon>
        <taxon>Nectriaceae</taxon>
        <taxon>Fusarium</taxon>
    </lineage>
</organism>
<sequence>MTIFSIRIDPYRSTRAAQFVFDDLARKTAALTAIGPVWLTLGGVTGCVFPPDPQSGLLPEFSHTADTAPTTAVGGKTVSVGNYLDDSPWYVRRYDMHFVSHSQPHIINAAIFKVKVLRDLRPKKIRKVD</sequence>
<evidence type="ECO:0000313" key="2">
    <source>
        <dbReference type="Proteomes" id="UP000827133"/>
    </source>
</evidence>
<dbReference type="AlphaFoldDB" id="A0A9P8DR11"/>